<sequence length="107" mass="12422">MPAVPLLRNRTIRTNRLLRSNVRNHYDLISHLQPLFHMRRGWNSEKIADFAKIRLGWYAREFRLRKAFARGTGTEIPLLEVPAAKPSGRNLPAGLIGNLYVVYYVCF</sequence>
<dbReference type="AlphaFoldDB" id="A0A016WP60"/>
<accession>A0A016WP60</accession>
<dbReference type="EMBL" id="JARK01000194">
    <property type="protein sequence ID" value="EYC40833.1"/>
    <property type="molecule type" value="Genomic_DNA"/>
</dbReference>
<reference evidence="2" key="1">
    <citation type="journal article" date="2015" name="Nat. Genet.">
        <title>The genome and transcriptome of the zoonotic hookworm Ancylostoma ceylanicum identify infection-specific gene families.</title>
        <authorList>
            <person name="Schwarz E.M."/>
            <person name="Hu Y."/>
            <person name="Antoshechkin I."/>
            <person name="Miller M.M."/>
            <person name="Sternberg P.W."/>
            <person name="Aroian R.V."/>
        </authorList>
    </citation>
    <scope>NUCLEOTIDE SEQUENCE</scope>
    <source>
        <strain evidence="2">HY135</strain>
    </source>
</reference>
<dbReference type="Proteomes" id="UP000024635">
    <property type="component" value="Unassembled WGS sequence"/>
</dbReference>
<comment type="caution">
    <text evidence="1">The sequence shown here is derived from an EMBL/GenBank/DDBJ whole genome shotgun (WGS) entry which is preliminary data.</text>
</comment>
<gene>
    <name evidence="1" type="primary">Acey_s0594.g418</name>
    <name evidence="1" type="ORF">Y032_0594g418</name>
</gene>
<proteinExistence type="predicted"/>
<organism evidence="1 2">
    <name type="scientific">Ancylostoma ceylanicum</name>
    <dbReference type="NCBI Taxonomy" id="53326"/>
    <lineage>
        <taxon>Eukaryota</taxon>
        <taxon>Metazoa</taxon>
        <taxon>Ecdysozoa</taxon>
        <taxon>Nematoda</taxon>
        <taxon>Chromadorea</taxon>
        <taxon>Rhabditida</taxon>
        <taxon>Rhabditina</taxon>
        <taxon>Rhabditomorpha</taxon>
        <taxon>Strongyloidea</taxon>
        <taxon>Ancylostomatidae</taxon>
        <taxon>Ancylostomatinae</taxon>
        <taxon>Ancylostoma</taxon>
    </lineage>
</organism>
<keyword evidence="2" id="KW-1185">Reference proteome</keyword>
<name>A0A016WP60_9BILA</name>
<evidence type="ECO:0000313" key="2">
    <source>
        <dbReference type="Proteomes" id="UP000024635"/>
    </source>
</evidence>
<evidence type="ECO:0000313" key="1">
    <source>
        <dbReference type="EMBL" id="EYC40833.1"/>
    </source>
</evidence>
<protein>
    <submittedName>
        <fullName evidence="1">Uncharacterized protein</fullName>
    </submittedName>
</protein>